<evidence type="ECO:0000313" key="2">
    <source>
        <dbReference type="EMBL" id="MBF8191563.1"/>
    </source>
</evidence>
<dbReference type="SUPFAM" id="SSF52540">
    <property type="entry name" value="P-loop containing nucleoside triphosphate hydrolases"/>
    <property type="match status" value="1"/>
</dbReference>
<protein>
    <submittedName>
        <fullName evidence="2">AAA family ATPase</fullName>
    </submittedName>
</protein>
<sequence>MTSAREKAPPFVSRVRIRGFRSIADCDVDLGPLTVLAGFNAAGKSNFLDAMDLSLKRLPGRLAEHCQHGVVLIESCATRRKQGSEPNLFRSSWT</sequence>
<feature type="domain" description="Endonuclease GajA/Old nuclease/RecF-like AAA" evidence="1">
    <location>
        <begin position="12"/>
        <end position="56"/>
    </location>
</feature>
<dbReference type="EMBL" id="JADOGI010000166">
    <property type="protein sequence ID" value="MBF8191563.1"/>
    <property type="molecule type" value="Genomic_DNA"/>
</dbReference>
<dbReference type="Proteomes" id="UP000605361">
    <property type="component" value="Unassembled WGS sequence"/>
</dbReference>
<reference evidence="2" key="1">
    <citation type="submission" date="2020-11" db="EMBL/GenBank/DDBJ databases">
        <title>Whole-genome analyses of Nonomuraea sp. K274.</title>
        <authorList>
            <person name="Veyisoglu A."/>
        </authorList>
    </citation>
    <scope>NUCLEOTIDE SEQUENCE</scope>
    <source>
        <strain evidence="2">K274</strain>
    </source>
</reference>
<keyword evidence="3" id="KW-1185">Reference proteome</keyword>
<organism evidence="2 3">
    <name type="scientific">Nonomuraea cypriaca</name>
    <dbReference type="NCBI Taxonomy" id="1187855"/>
    <lineage>
        <taxon>Bacteria</taxon>
        <taxon>Bacillati</taxon>
        <taxon>Actinomycetota</taxon>
        <taxon>Actinomycetes</taxon>
        <taxon>Streptosporangiales</taxon>
        <taxon>Streptosporangiaceae</taxon>
        <taxon>Nonomuraea</taxon>
    </lineage>
</organism>
<comment type="caution">
    <text evidence="2">The sequence shown here is derived from an EMBL/GenBank/DDBJ whole genome shotgun (WGS) entry which is preliminary data.</text>
</comment>
<proteinExistence type="predicted"/>
<dbReference type="InterPro" id="IPR041685">
    <property type="entry name" value="AAA_GajA/Old/RecF-like"/>
</dbReference>
<gene>
    <name evidence="2" type="ORF">ITP53_38885</name>
</gene>
<evidence type="ECO:0000259" key="1">
    <source>
        <dbReference type="Pfam" id="PF13175"/>
    </source>
</evidence>
<dbReference type="Pfam" id="PF13175">
    <property type="entry name" value="AAA_15"/>
    <property type="match status" value="1"/>
</dbReference>
<evidence type="ECO:0000313" key="3">
    <source>
        <dbReference type="Proteomes" id="UP000605361"/>
    </source>
</evidence>
<accession>A0A931AGI7</accession>
<dbReference type="InterPro" id="IPR027417">
    <property type="entry name" value="P-loop_NTPase"/>
</dbReference>
<dbReference type="Gene3D" id="3.40.50.300">
    <property type="entry name" value="P-loop containing nucleotide triphosphate hydrolases"/>
    <property type="match status" value="1"/>
</dbReference>
<dbReference type="RefSeq" id="WP_195900471.1">
    <property type="nucleotide sequence ID" value="NZ_JADOGI010000166.1"/>
</dbReference>
<name>A0A931AGI7_9ACTN</name>
<dbReference type="AlphaFoldDB" id="A0A931AGI7"/>